<organism evidence="6 7">
    <name type="scientific">Asticcacaulis excentricus</name>
    <dbReference type="NCBI Taxonomy" id="78587"/>
    <lineage>
        <taxon>Bacteria</taxon>
        <taxon>Pseudomonadati</taxon>
        <taxon>Pseudomonadota</taxon>
        <taxon>Alphaproteobacteria</taxon>
        <taxon>Caulobacterales</taxon>
        <taxon>Caulobacteraceae</taxon>
        <taxon>Asticcacaulis</taxon>
    </lineage>
</organism>
<evidence type="ECO:0000256" key="1">
    <source>
        <dbReference type="ARBA" id="ARBA00009437"/>
    </source>
</evidence>
<reference evidence="7" key="2">
    <citation type="journal article" date="2017" name="Plant Physiol. Biochem.">
        <title>Differential oxidative and antioxidative response of duckweed Lemna minor toward plant growth promoting/inhibiting bacteria.</title>
        <authorList>
            <person name="Ishizawa H."/>
            <person name="Kuroda M."/>
            <person name="Morikawa M."/>
            <person name="Ike M."/>
        </authorList>
    </citation>
    <scope>NUCLEOTIDE SEQUENCE [LARGE SCALE GENOMIC DNA]</scope>
    <source>
        <strain evidence="7">M6</strain>
    </source>
</reference>
<protein>
    <submittedName>
        <fullName evidence="6">Transcriptional regulator, LysR family</fullName>
    </submittedName>
</protein>
<sequence length="302" mass="33180">MADSIQNRLDMAQNLSWDDLRLVLAIHREGTLSAAGKSLNLSQPTMGRRLEAAETAFGERLFQRTTRGLVATGLGLAVAEHARAMEDEVLALSRRLTGAQQALSGVIRVSSSEWFFNHVLMPVFEGFMAAHPQVVIEAVVDTRALDLDRREADLVFRFGGFDEGNAVQRKLTRIDYGLYASASYLNRHGLPEAGEGENHQLILMDEALGHLSDVVWLQRLLPQARPVFRSNSRDLHAMAAAAGRGLAVLPTLMARPLGLVPVDLGEEVPGREVFVGYHADLKPMARLRALIDHVTQSVPSHI</sequence>
<evidence type="ECO:0000256" key="3">
    <source>
        <dbReference type="ARBA" id="ARBA00023125"/>
    </source>
</evidence>
<gene>
    <name evidence="6" type="ORF">EM6_3376</name>
</gene>
<dbReference type="SUPFAM" id="SSF46785">
    <property type="entry name" value="Winged helix' DNA-binding domain"/>
    <property type="match status" value="1"/>
</dbReference>
<comment type="similarity">
    <text evidence="1">Belongs to the LysR transcriptional regulatory family.</text>
</comment>
<dbReference type="PANTHER" id="PTHR30537">
    <property type="entry name" value="HTH-TYPE TRANSCRIPTIONAL REGULATOR"/>
    <property type="match status" value="1"/>
</dbReference>
<geneLocation type="plasmid" evidence="7">
    <name>pasem-1 dna</name>
</geneLocation>
<dbReference type="PROSITE" id="PS50931">
    <property type="entry name" value="HTH_LYSR"/>
    <property type="match status" value="1"/>
</dbReference>
<dbReference type="InterPro" id="IPR058163">
    <property type="entry name" value="LysR-type_TF_proteobact-type"/>
</dbReference>
<dbReference type="Proteomes" id="UP000278756">
    <property type="component" value="Plasmid pASEM-1"/>
</dbReference>
<dbReference type="Gene3D" id="1.10.10.10">
    <property type="entry name" value="Winged helix-like DNA-binding domain superfamily/Winged helix DNA-binding domain"/>
    <property type="match status" value="1"/>
</dbReference>
<dbReference type="InterPro" id="IPR036390">
    <property type="entry name" value="WH_DNA-bd_sf"/>
</dbReference>
<reference evidence="7" key="1">
    <citation type="journal article" date="2017" name="Biotechnol. Biofuels">
        <title>Evaluation of environmental bacterial communities as a factor affecting the growth of duckweed Lemna minor.</title>
        <authorList>
            <person name="Ishizawa H."/>
            <person name="Kuroda M."/>
            <person name="Morikawa M."/>
            <person name="Ike M."/>
        </authorList>
    </citation>
    <scope>NUCLEOTIDE SEQUENCE [LARGE SCALE GENOMIC DNA]</scope>
    <source>
        <strain evidence="7">M6</strain>
    </source>
</reference>
<name>A0A3G9G9U9_9CAUL</name>
<keyword evidence="3" id="KW-0238">DNA-binding</keyword>
<evidence type="ECO:0000256" key="2">
    <source>
        <dbReference type="ARBA" id="ARBA00023015"/>
    </source>
</evidence>
<evidence type="ECO:0000313" key="7">
    <source>
        <dbReference type="Proteomes" id="UP000278756"/>
    </source>
</evidence>
<proteinExistence type="inferred from homology"/>
<dbReference type="InterPro" id="IPR005119">
    <property type="entry name" value="LysR_subst-bd"/>
</dbReference>
<evidence type="ECO:0000313" key="6">
    <source>
        <dbReference type="EMBL" id="BBF82735.1"/>
    </source>
</evidence>
<keyword evidence="4" id="KW-0804">Transcription</keyword>
<dbReference type="GO" id="GO:0003700">
    <property type="term" value="F:DNA-binding transcription factor activity"/>
    <property type="evidence" value="ECO:0007669"/>
    <property type="project" value="InterPro"/>
</dbReference>
<dbReference type="Gene3D" id="3.40.190.290">
    <property type="match status" value="1"/>
</dbReference>
<dbReference type="EMBL" id="AP018829">
    <property type="protein sequence ID" value="BBF82735.1"/>
    <property type="molecule type" value="Genomic_DNA"/>
</dbReference>
<evidence type="ECO:0000256" key="4">
    <source>
        <dbReference type="ARBA" id="ARBA00023163"/>
    </source>
</evidence>
<dbReference type="GO" id="GO:0043565">
    <property type="term" value="F:sequence-specific DNA binding"/>
    <property type="evidence" value="ECO:0007669"/>
    <property type="project" value="TreeGrafter"/>
</dbReference>
<dbReference type="InterPro" id="IPR036388">
    <property type="entry name" value="WH-like_DNA-bd_sf"/>
</dbReference>
<dbReference type="Pfam" id="PF03466">
    <property type="entry name" value="LysR_substrate"/>
    <property type="match status" value="1"/>
</dbReference>
<dbReference type="SUPFAM" id="SSF53850">
    <property type="entry name" value="Periplasmic binding protein-like II"/>
    <property type="match status" value="1"/>
</dbReference>
<keyword evidence="2" id="KW-0805">Transcription regulation</keyword>
<keyword evidence="6" id="KW-0614">Plasmid</keyword>
<accession>A0A3G9G9U9</accession>
<feature type="domain" description="HTH lysR-type" evidence="5">
    <location>
        <begin position="15"/>
        <end position="72"/>
    </location>
</feature>
<dbReference type="AlphaFoldDB" id="A0A3G9G9U9"/>
<evidence type="ECO:0000259" key="5">
    <source>
        <dbReference type="PROSITE" id="PS50931"/>
    </source>
</evidence>
<dbReference type="InterPro" id="IPR000847">
    <property type="entry name" value="LysR_HTH_N"/>
</dbReference>
<dbReference type="PANTHER" id="PTHR30537:SF3">
    <property type="entry name" value="TRANSCRIPTIONAL REGULATORY PROTEIN"/>
    <property type="match status" value="1"/>
</dbReference>
<dbReference type="Pfam" id="PF00126">
    <property type="entry name" value="HTH_1"/>
    <property type="match status" value="1"/>
</dbReference>
<dbReference type="GO" id="GO:0006351">
    <property type="term" value="P:DNA-templated transcription"/>
    <property type="evidence" value="ECO:0007669"/>
    <property type="project" value="TreeGrafter"/>
</dbReference>